<evidence type="ECO:0000313" key="1">
    <source>
        <dbReference type="EMBL" id="RAH40394.1"/>
    </source>
</evidence>
<dbReference type="EMBL" id="KZ825411">
    <property type="protein sequence ID" value="RAH40394.1"/>
    <property type="molecule type" value="Genomic_DNA"/>
</dbReference>
<organism evidence="1 2">
    <name type="scientific">Aspergillus brunneoviolaceus CBS 621.78</name>
    <dbReference type="NCBI Taxonomy" id="1450534"/>
    <lineage>
        <taxon>Eukaryota</taxon>
        <taxon>Fungi</taxon>
        <taxon>Dikarya</taxon>
        <taxon>Ascomycota</taxon>
        <taxon>Pezizomycotina</taxon>
        <taxon>Eurotiomycetes</taxon>
        <taxon>Eurotiomycetidae</taxon>
        <taxon>Eurotiales</taxon>
        <taxon>Aspergillaceae</taxon>
        <taxon>Aspergillus</taxon>
        <taxon>Aspergillus subgen. Circumdati</taxon>
    </lineage>
</organism>
<evidence type="ECO:0000313" key="2">
    <source>
        <dbReference type="Proteomes" id="UP000249057"/>
    </source>
</evidence>
<sequence>MLTSLSTLLNYSLPYLSDTFSHQSTTLVGHRNGKHLLDLLLLYPQQSRSQFTVESPTSTFWIRVEVCDGHVDRRRQSPLDLAKQFEFAININPVSTEYNFYLRLATLYPGATMSCRLPKSINSRIEFPGLTTPDLHTTSFSCRGSTGPF</sequence>
<protein>
    <submittedName>
        <fullName evidence="1">Uncharacterized protein</fullName>
    </submittedName>
</protein>
<reference evidence="1" key="1">
    <citation type="submission" date="2018-02" db="EMBL/GenBank/DDBJ databases">
        <title>The genomes of Aspergillus section Nigri reveals drivers in fungal speciation.</title>
        <authorList>
            <consortium name="DOE Joint Genome Institute"/>
            <person name="Vesth T.C."/>
            <person name="Nybo J."/>
            <person name="Theobald S."/>
            <person name="Brandl J."/>
            <person name="Frisvad J.C."/>
            <person name="Nielsen K.F."/>
            <person name="Lyhne E.K."/>
            <person name="Kogle M.E."/>
            <person name="Kuo A."/>
            <person name="Riley R."/>
            <person name="Clum A."/>
            <person name="Nolan M."/>
            <person name="Lipzen A."/>
            <person name="Salamov A."/>
            <person name="Henrissat B."/>
            <person name="Wiebenga A."/>
            <person name="De vries R.P."/>
            <person name="Grigoriev I.V."/>
            <person name="Mortensen U.H."/>
            <person name="Andersen M.R."/>
            <person name="Baker S.E."/>
        </authorList>
    </citation>
    <scope>NUCLEOTIDE SEQUENCE</scope>
    <source>
        <strain evidence="1">CBS 621.78</strain>
    </source>
</reference>
<name>A0ACD1FTV6_9EURO</name>
<gene>
    <name evidence="1" type="ORF">BO95DRAFT_18647</name>
</gene>
<accession>A0ACD1FTV6</accession>
<dbReference type="Proteomes" id="UP000249057">
    <property type="component" value="Unassembled WGS sequence"/>
</dbReference>
<proteinExistence type="predicted"/>
<keyword evidence="2" id="KW-1185">Reference proteome</keyword>